<dbReference type="EMBL" id="AGNL01010244">
    <property type="protein sequence ID" value="EJK69299.1"/>
    <property type="molecule type" value="Genomic_DNA"/>
</dbReference>
<dbReference type="AlphaFoldDB" id="K0SWF7"/>
<proteinExistence type="predicted"/>
<accession>K0SWF7</accession>
<dbReference type="Pfam" id="PF20699">
    <property type="entry name" value="DUF6820"/>
    <property type="match status" value="1"/>
</dbReference>
<reference evidence="3 4" key="1">
    <citation type="journal article" date="2012" name="Genome Biol.">
        <title>Genome and low-iron response of an oceanic diatom adapted to chronic iron limitation.</title>
        <authorList>
            <person name="Lommer M."/>
            <person name="Specht M."/>
            <person name="Roy A.S."/>
            <person name="Kraemer L."/>
            <person name="Andreson R."/>
            <person name="Gutowska M.A."/>
            <person name="Wolf J."/>
            <person name="Bergner S.V."/>
            <person name="Schilhabel M.B."/>
            <person name="Klostermeier U.C."/>
            <person name="Beiko R.G."/>
            <person name="Rosenstiel P."/>
            <person name="Hippler M."/>
            <person name="Laroche J."/>
        </authorList>
    </citation>
    <scope>NUCLEOTIDE SEQUENCE [LARGE SCALE GENOMIC DNA]</scope>
    <source>
        <strain evidence="3 4">CCMP1005</strain>
    </source>
</reference>
<evidence type="ECO:0000256" key="1">
    <source>
        <dbReference type="SAM" id="MobiDB-lite"/>
    </source>
</evidence>
<evidence type="ECO:0000259" key="2">
    <source>
        <dbReference type="Pfam" id="PF20699"/>
    </source>
</evidence>
<evidence type="ECO:0000313" key="4">
    <source>
        <dbReference type="Proteomes" id="UP000266841"/>
    </source>
</evidence>
<gene>
    <name evidence="3" type="ORF">THAOC_09455</name>
</gene>
<feature type="domain" description="DUF6820" evidence="2">
    <location>
        <begin position="121"/>
        <end position="165"/>
    </location>
</feature>
<comment type="caution">
    <text evidence="3">The sequence shown here is derived from an EMBL/GenBank/DDBJ whole genome shotgun (WGS) entry which is preliminary data.</text>
</comment>
<protein>
    <recommendedName>
        <fullName evidence="2">DUF6820 domain-containing protein</fullName>
    </recommendedName>
</protein>
<keyword evidence="4" id="KW-1185">Reference proteome</keyword>
<organism evidence="3 4">
    <name type="scientific">Thalassiosira oceanica</name>
    <name type="common">Marine diatom</name>
    <dbReference type="NCBI Taxonomy" id="159749"/>
    <lineage>
        <taxon>Eukaryota</taxon>
        <taxon>Sar</taxon>
        <taxon>Stramenopiles</taxon>
        <taxon>Ochrophyta</taxon>
        <taxon>Bacillariophyta</taxon>
        <taxon>Coscinodiscophyceae</taxon>
        <taxon>Thalassiosirophycidae</taxon>
        <taxon>Thalassiosirales</taxon>
        <taxon>Thalassiosiraceae</taxon>
        <taxon>Thalassiosira</taxon>
    </lineage>
</organism>
<name>K0SWF7_THAOC</name>
<feature type="region of interest" description="Disordered" evidence="1">
    <location>
        <begin position="317"/>
        <end position="359"/>
    </location>
</feature>
<evidence type="ECO:0000313" key="3">
    <source>
        <dbReference type="EMBL" id="EJK69299.1"/>
    </source>
</evidence>
<dbReference type="Proteomes" id="UP000266841">
    <property type="component" value="Unassembled WGS sequence"/>
</dbReference>
<sequence length="359" mass="37892">MPSRRQPPAAVGKPSFAYFPVDSLLHDVPTDLQQGDLPDATDGLAPQIATQPRASIERRLVTSKRCRRGAAKKPTTDIGPDGGIEMVPDGHAALQGLSLIPNLTSVAAGFYRSDVVNGSETPAGRFHAMMHKFAVTSASLIDNVGWDVLGMNRCHCAMAMGAVIGPPGEAMEKLDSPYHRCCAVVPAEPTKTDRPILALSCLYLALLLTTISYFEGVGEVLQYARDARGDNTSTSDSYERSEDIGPKRRRNLRIWAVAQPGKKAPAGGLVVIVNWQSGLRAGLMIRHQLARGRGGGGPCHIAGDGSSQKLSLAEAPFGLVGDDNGPGSEPPPRNRIGIATDLRAEPPAVSGGPGKPSFP</sequence>
<feature type="non-terminal residue" evidence="3">
    <location>
        <position position="359"/>
    </location>
</feature>
<dbReference type="InterPro" id="IPR049223">
    <property type="entry name" value="DUF6820"/>
</dbReference>